<organism evidence="2 3">
    <name type="scientific">Leptosphaeria maculans (strain JN3 / isolate v23.1.3 / race Av1-4-5-6-7-8)</name>
    <name type="common">Blackleg fungus</name>
    <name type="synonym">Phoma lingam</name>
    <dbReference type="NCBI Taxonomy" id="985895"/>
    <lineage>
        <taxon>Eukaryota</taxon>
        <taxon>Fungi</taxon>
        <taxon>Dikarya</taxon>
        <taxon>Ascomycota</taxon>
        <taxon>Pezizomycotina</taxon>
        <taxon>Dothideomycetes</taxon>
        <taxon>Pleosporomycetidae</taxon>
        <taxon>Pleosporales</taxon>
        <taxon>Pleosporineae</taxon>
        <taxon>Leptosphaeriaceae</taxon>
        <taxon>Plenodomus</taxon>
        <taxon>Plenodomus lingam/Leptosphaeria maculans species complex</taxon>
    </lineage>
</organism>
<accession>E5A7B1</accession>
<protein>
    <submittedName>
        <fullName evidence="2">Uncharacterized protein</fullName>
    </submittedName>
</protein>
<feature type="compositionally biased region" description="Polar residues" evidence="1">
    <location>
        <begin position="63"/>
        <end position="80"/>
    </location>
</feature>
<dbReference type="InParanoid" id="E5A7B1"/>
<evidence type="ECO:0000313" key="2">
    <source>
        <dbReference type="EMBL" id="CBX99506.1"/>
    </source>
</evidence>
<dbReference type="EMBL" id="FP929136">
    <property type="protein sequence ID" value="CBX99506.1"/>
    <property type="molecule type" value="Genomic_DNA"/>
</dbReference>
<dbReference type="HOGENOM" id="CLU_1949217_0_0_1"/>
<reference evidence="3" key="1">
    <citation type="journal article" date="2011" name="Nat. Commun.">
        <title>Effector diversification within compartments of the Leptosphaeria maculans genome affected by Repeat-Induced Point mutations.</title>
        <authorList>
            <person name="Rouxel T."/>
            <person name="Grandaubert J."/>
            <person name="Hane J.K."/>
            <person name="Hoede C."/>
            <person name="van de Wouw A.P."/>
            <person name="Couloux A."/>
            <person name="Dominguez V."/>
            <person name="Anthouard V."/>
            <person name="Bally P."/>
            <person name="Bourras S."/>
            <person name="Cozijnsen A.J."/>
            <person name="Ciuffetti L.M."/>
            <person name="Degrave A."/>
            <person name="Dilmaghani A."/>
            <person name="Duret L."/>
            <person name="Fudal I."/>
            <person name="Goodwin S.B."/>
            <person name="Gout L."/>
            <person name="Glaser N."/>
            <person name="Linglin J."/>
            <person name="Kema G.H.J."/>
            <person name="Lapalu N."/>
            <person name="Lawrence C.B."/>
            <person name="May K."/>
            <person name="Meyer M."/>
            <person name="Ollivier B."/>
            <person name="Poulain J."/>
            <person name="Schoch C.L."/>
            <person name="Simon A."/>
            <person name="Spatafora J.W."/>
            <person name="Stachowiak A."/>
            <person name="Turgeon B.G."/>
            <person name="Tyler B.M."/>
            <person name="Vincent D."/>
            <person name="Weissenbach J."/>
            <person name="Amselem J."/>
            <person name="Quesneville H."/>
            <person name="Oliver R.P."/>
            <person name="Wincker P."/>
            <person name="Balesdent M.-H."/>
            <person name="Howlett B.J."/>
        </authorList>
    </citation>
    <scope>NUCLEOTIDE SEQUENCE [LARGE SCALE GENOMIC DNA]</scope>
    <source>
        <strain evidence="3">JN3 / isolate v23.1.3 / race Av1-4-5-6-7-8</strain>
    </source>
</reference>
<dbReference type="OrthoDB" id="10422003at2759"/>
<dbReference type="AlphaFoldDB" id="E5A7B1"/>
<keyword evidence="3" id="KW-1185">Reference proteome</keyword>
<feature type="region of interest" description="Disordered" evidence="1">
    <location>
        <begin position="47"/>
        <end position="88"/>
    </location>
</feature>
<evidence type="ECO:0000313" key="3">
    <source>
        <dbReference type="Proteomes" id="UP000002668"/>
    </source>
</evidence>
<evidence type="ECO:0000256" key="1">
    <source>
        <dbReference type="SAM" id="MobiDB-lite"/>
    </source>
</evidence>
<name>E5A7B1_LEPMJ</name>
<sequence length="129" mass="14334">MGPLGCICCGCYRWHEGDGTAKDETRKGACCLQCAKRFCYQCPNSVEKPESQTLHRRSEKQQKTFQTSGMMSPIYSQPEPQWSDEPACGRPGYHTAQTWSSPQKQNSHTFVPINRAAIFGRGGTTPQGS</sequence>
<dbReference type="RefSeq" id="XP_003842985.1">
    <property type="nucleotide sequence ID" value="XM_003842937.1"/>
</dbReference>
<dbReference type="Proteomes" id="UP000002668">
    <property type="component" value="Genome"/>
</dbReference>
<dbReference type="VEuPathDB" id="FungiDB:LEMA_P087450.1"/>
<proteinExistence type="predicted"/>
<gene>
    <name evidence="2" type="ORF">LEMA_P087450.1</name>
</gene>
<dbReference type="GeneID" id="13289243"/>